<dbReference type="InterPro" id="IPR009993">
    <property type="entry name" value="WecF"/>
</dbReference>
<sequence>MNYIYHILNDEKFSDWVIQAYSSSTPRKNKFILISDNGKVNHLKNGDFSVRTRNWLINEFTPNSKDIVIFYYLHLHSIKFLNKFSESEFKKVWIGYGSDYYYYLLNKFNFQPLYLKETNIIISRLNKSNILKKILLPFYQFLFFKFKVFPALQALDYFAPVIPNEFKLIKKVYPDLKFKYLNFTFGDISYLKCSNNFVNGSNILLGNSATYTCNHIDVLENLSAFRISNRFVIPLGYGNQKYKELLLDRLPQRFKKIDFYFIDKFLPIKEYNELLNQCGFAIMPHLRQQAMGNIFALLYSGTKLFLFIDNPVSEFLKNLDVIFFDIESLYVSPSLLDKPLSREQMLHNRQVIGKYYSKENSYSKVFQIDKL</sequence>
<dbReference type="EMBL" id="CP002955">
    <property type="protein sequence ID" value="AEL27422.1"/>
    <property type="molecule type" value="Genomic_DNA"/>
</dbReference>
<evidence type="ECO:0000256" key="4">
    <source>
        <dbReference type="ARBA" id="ARBA00022679"/>
    </source>
</evidence>
<keyword evidence="3" id="KW-0328">Glycosyltransferase</keyword>
<dbReference type="GO" id="GO:0008417">
    <property type="term" value="F:fucosyltransferase activity"/>
    <property type="evidence" value="ECO:0007669"/>
    <property type="project" value="InterPro"/>
</dbReference>
<accession>G0J2T5</accession>
<dbReference type="AlphaFoldDB" id="G0J2T5"/>
<keyword evidence="2" id="KW-0997">Cell inner membrane</keyword>
<dbReference type="RefSeq" id="WP_014021708.1">
    <property type="nucleotide sequence ID" value="NC_015914.1"/>
</dbReference>
<gene>
    <name evidence="6" type="ordered locus">Cycma_3710</name>
</gene>
<keyword evidence="4" id="KW-0808">Transferase</keyword>
<dbReference type="KEGG" id="cmr:Cycma_3710"/>
<reference evidence="7" key="1">
    <citation type="submission" date="2011-07" db="EMBL/GenBank/DDBJ databases">
        <title>The complete genome of Cyclobacterium marinum DSM 745.</title>
        <authorList>
            <person name="Lucas S."/>
            <person name="Han J."/>
            <person name="Lapidus A."/>
            <person name="Bruce D."/>
            <person name="Goodwin L."/>
            <person name="Pitluck S."/>
            <person name="Peters L."/>
            <person name="Kyrpides N."/>
            <person name="Mavromatis K."/>
            <person name="Ivanova N."/>
            <person name="Ovchinnikova G."/>
            <person name="Chertkov O."/>
            <person name="Detter J.C."/>
            <person name="Tapia R."/>
            <person name="Han C."/>
            <person name="Land M."/>
            <person name="Hauser L."/>
            <person name="Markowitz V."/>
            <person name="Cheng J.-F."/>
            <person name="Hugenholtz P."/>
            <person name="Woyke T."/>
            <person name="Wu D."/>
            <person name="Tindall B."/>
            <person name="Schuetze A."/>
            <person name="Brambilla E."/>
            <person name="Klenk H.-P."/>
            <person name="Eisen J.A."/>
        </authorList>
    </citation>
    <scope>NUCLEOTIDE SEQUENCE [LARGE SCALE GENOMIC DNA]</scope>
    <source>
        <strain evidence="7">ATCC 25205 / DSM 745 / LMG 13164 / NCIMB 1802</strain>
    </source>
</reference>
<evidence type="ECO:0000256" key="2">
    <source>
        <dbReference type="ARBA" id="ARBA00022519"/>
    </source>
</evidence>
<evidence type="ECO:0000256" key="1">
    <source>
        <dbReference type="ARBA" id="ARBA00022475"/>
    </source>
</evidence>
<evidence type="ECO:0008006" key="8">
    <source>
        <dbReference type="Google" id="ProtNLM"/>
    </source>
</evidence>
<dbReference type="HOGENOM" id="CLU_061161_1_0_10"/>
<dbReference type="GO" id="GO:0009246">
    <property type="term" value="P:enterobacterial common antigen biosynthetic process"/>
    <property type="evidence" value="ECO:0007669"/>
    <property type="project" value="InterPro"/>
</dbReference>
<evidence type="ECO:0000313" key="7">
    <source>
        <dbReference type="Proteomes" id="UP000001635"/>
    </source>
</evidence>
<keyword evidence="1" id="KW-1003">Cell membrane</keyword>
<keyword evidence="5" id="KW-0472">Membrane</keyword>
<evidence type="ECO:0000256" key="3">
    <source>
        <dbReference type="ARBA" id="ARBA00022676"/>
    </source>
</evidence>
<dbReference type="Pfam" id="PF07429">
    <property type="entry name" value="Glyco_transf_56"/>
    <property type="match status" value="1"/>
</dbReference>
<dbReference type="OrthoDB" id="1083028at2"/>
<evidence type="ECO:0000256" key="5">
    <source>
        <dbReference type="ARBA" id="ARBA00023136"/>
    </source>
</evidence>
<proteinExistence type="predicted"/>
<dbReference type="Proteomes" id="UP000001635">
    <property type="component" value="Chromosome"/>
</dbReference>
<keyword evidence="7" id="KW-1185">Reference proteome</keyword>
<protein>
    <recommendedName>
        <fullName evidence="8">4-alpha-L-fucosyltransferase</fullName>
    </recommendedName>
</protein>
<organism evidence="6 7">
    <name type="scientific">Cyclobacterium marinum (strain ATCC 25205 / DSM 745 / LMG 13164 / NCIMB 1802)</name>
    <name type="common">Flectobacillus marinus</name>
    <dbReference type="NCBI Taxonomy" id="880070"/>
    <lineage>
        <taxon>Bacteria</taxon>
        <taxon>Pseudomonadati</taxon>
        <taxon>Bacteroidota</taxon>
        <taxon>Cytophagia</taxon>
        <taxon>Cytophagales</taxon>
        <taxon>Cyclobacteriaceae</taxon>
        <taxon>Cyclobacterium</taxon>
    </lineage>
</organism>
<name>G0J2T5_CYCMS</name>
<dbReference type="STRING" id="880070.Cycma_3710"/>
<evidence type="ECO:0000313" key="6">
    <source>
        <dbReference type="EMBL" id="AEL27422.1"/>
    </source>
</evidence>
<dbReference type="eggNOG" id="ENOG5032RNI">
    <property type="taxonomic scope" value="Bacteria"/>
</dbReference>